<comment type="caution">
    <text evidence="2">The sequence shown here is derived from an EMBL/GenBank/DDBJ whole genome shotgun (WGS) entry which is preliminary data.</text>
</comment>
<organism evidence="2 3">
    <name type="scientific">Puniceibacterium antarcticum</name>
    <dbReference type="NCBI Taxonomy" id="1206336"/>
    <lineage>
        <taxon>Bacteria</taxon>
        <taxon>Pseudomonadati</taxon>
        <taxon>Pseudomonadota</taxon>
        <taxon>Alphaproteobacteria</taxon>
        <taxon>Rhodobacterales</taxon>
        <taxon>Paracoccaceae</taxon>
        <taxon>Puniceibacterium</taxon>
    </lineage>
</organism>
<evidence type="ECO:0000313" key="2">
    <source>
        <dbReference type="EMBL" id="PIL13662.1"/>
    </source>
</evidence>
<sequence length="47" mass="5134">MLAAFFPYEAFGNKGWQAANHSDHSRAVNTGSEKGGTQSKNTLVFME</sequence>
<accession>A0A2G8QWK5</accession>
<evidence type="ECO:0000256" key="1">
    <source>
        <dbReference type="SAM" id="MobiDB-lite"/>
    </source>
</evidence>
<dbReference type="Proteomes" id="UP000231259">
    <property type="component" value="Unassembled WGS sequence"/>
</dbReference>
<proteinExistence type="predicted"/>
<dbReference type="AlphaFoldDB" id="A0A2G8QWK5"/>
<reference evidence="2 3" key="1">
    <citation type="submission" date="2013-09" db="EMBL/GenBank/DDBJ databases">
        <title>Genome sequencing of Phaeobacter antarcticus sp. nov. SM1211.</title>
        <authorList>
            <person name="Zhang X.-Y."/>
            <person name="Liu C."/>
            <person name="Chen X.-L."/>
            <person name="Xie B.-B."/>
            <person name="Qin Q.-L."/>
            <person name="Rong J.-C."/>
            <person name="Zhang Y.-Z."/>
        </authorList>
    </citation>
    <scope>NUCLEOTIDE SEQUENCE [LARGE SCALE GENOMIC DNA]</scope>
    <source>
        <strain evidence="2 3">SM1211</strain>
    </source>
</reference>
<keyword evidence="3" id="KW-1185">Reference proteome</keyword>
<evidence type="ECO:0000313" key="3">
    <source>
        <dbReference type="Proteomes" id="UP000231259"/>
    </source>
</evidence>
<gene>
    <name evidence="2" type="ORF">P775_27250</name>
</gene>
<name>A0A2G8QWK5_9RHOB</name>
<protein>
    <submittedName>
        <fullName evidence="2">Uncharacterized protein</fullName>
    </submittedName>
</protein>
<feature type="region of interest" description="Disordered" evidence="1">
    <location>
        <begin position="22"/>
        <end position="47"/>
    </location>
</feature>
<dbReference type="EMBL" id="AWWI01000182">
    <property type="protein sequence ID" value="PIL13662.1"/>
    <property type="molecule type" value="Genomic_DNA"/>
</dbReference>
<feature type="compositionally biased region" description="Polar residues" evidence="1">
    <location>
        <begin position="27"/>
        <end position="47"/>
    </location>
</feature>